<keyword evidence="4 7" id="KW-0812">Transmembrane</keyword>
<proteinExistence type="inferred from homology"/>
<keyword evidence="3" id="KW-1003">Cell membrane</keyword>
<feature type="transmembrane region" description="Helical" evidence="7">
    <location>
        <begin position="144"/>
        <end position="168"/>
    </location>
</feature>
<evidence type="ECO:0000313" key="9">
    <source>
        <dbReference type="EMBL" id="MBC2603734.1"/>
    </source>
</evidence>
<evidence type="ECO:0000313" key="10">
    <source>
        <dbReference type="Proteomes" id="UP000525652"/>
    </source>
</evidence>
<dbReference type="PROSITE" id="PS50928">
    <property type="entry name" value="ABC_TM1"/>
    <property type="match status" value="1"/>
</dbReference>
<feature type="transmembrane region" description="Helical" evidence="7">
    <location>
        <begin position="180"/>
        <end position="205"/>
    </location>
</feature>
<dbReference type="CDD" id="cd06261">
    <property type="entry name" value="TM_PBP2"/>
    <property type="match status" value="1"/>
</dbReference>
<keyword evidence="10" id="KW-1185">Reference proteome</keyword>
<keyword evidence="6 7" id="KW-0472">Membrane</keyword>
<name>A0A7X1B186_9BACT</name>
<dbReference type="EMBL" id="JACHVA010000131">
    <property type="protein sequence ID" value="MBC2603734.1"/>
    <property type="molecule type" value="Genomic_DNA"/>
</dbReference>
<dbReference type="InterPro" id="IPR000515">
    <property type="entry name" value="MetI-like"/>
</dbReference>
<feature type="transmembrane region" description="Helical" evidence="7">
    <location>
        <begin position="61"/>
        <end position="78"/>
    </location>
</feature>
<protein>
    <submittedName>
        <fullName evidence="9">ABC transporter permease subunit</fullName>
    </submittedName>
</protein>
<evidence type="ECO:0000256" key="7">
    <source>
        <dbReference type="RuleBase" id="RU363032"/>
    </source>
</evidence>
<organism evidence="9 10">
    <name type="scientific">Puniceicoccus vermicola</name>
    <dbReference type="NCBI Taxonomy" id="388746"/>
    <lineage>
        <taxon>Bacteria</taxon>
        <taxon>Pseudomonadati</taxon>
        <taxon>Verrucomicrobiota</taxon>
        <taxon>Opitutia</taxon>
        <taxon>Puniceicoccales</taxon>
        <taxon>Puniceicoccaceae</taxon>
        <taxon>Puniceicoccus</taxon>
    </lineage>
</organism>
<dbReference type="Proteomes" id="UP000525652">
    <property type="component" value="Unassembled WGS sequence"/>
</dbReference>
<evidence type="ECO:0000256" key="2">
    <source>
        <dbReference type="ARBA" id="ARBA00022448"/>
    </source>
</evidence>
<comment type="subcellular location">
    <subcellularLocation>
        <location evidence="1 7">Cell membrane</location>
        <topology evidence="1 7">Multi-pass membrane protein</topology>
    </subcellularLocation>
</comment>
<gene>
    <name evidence="9" type="ORF">H5P30_18300</name>
</gene>
<feature type="domain" description="ABC transmembrane type-1" evidence="8">
    <location>
        <begin position="18"/>
        <end position="198"/>
    </location>
</feature>
<keyword evidence="5 7" id="KW-1133">Transmembrane helix</keyword>
<keyword evidence="2 7" id="KW-0813">Transport</keyword>
<dbReference type="InterPro" id="IPR035906">
    <property type="entry name" value="MetI-like_sf"/>
</dbReference>
<evidence type="ECO:0000259" key="8">
    <source>
        <dbReference type="PROSITE" id="PS50928"/>
    </source>
</evidence>
<evidence type="ECO:0000256" key="1">
    <source>
        <dbReference type="ARBA" id="ARBA00004651"/>
    </source>
</evidence>
<dbReference type="PANTHER" id="PTHR30151:SF0">
    <property type="entry name" value="ABC TRANSPORTER PERMEASE PROTEIN MJ0413-RELATED"/>
    <property type="match status" value="1"/>
</dbReference>
<dbReference type="GO" id="GO:0055085">
    <property type="term" value="P:transmembrane transport"/>
    <property type="evidence" value="ECO:0007669"/>
    <property type="project" value="InterPro"/>
</dbReference>
<sequence>MAVTIKELFAEQFFMDDVIASVKRISISFGIAVLIALPLGIAMGTFPAVEAFFNPIVSPMRYLPAPSFIPLLLALLGTGDNQKVALLVIGVVWFLISLLMEDAKRVPKELVEASRTLGAGKIKAITSVIIPSASPYFIDTMRQLLAVSWTYLVIAEIVASTDGIGAVMMRARRVVGMDTIMACILMIGVLGFCSDCLIRGLRWLLFPYLRNSK</sequence>
<dbReference type="SUPFAM" id="SSF161098">
    <property type="entry name" value="MetI-like"/>
    <property type="match status" value="1"/>
</dbReference>
<accession>A0A7X1B186</accession>
<feature type="transmembrane region" description="Helical" evidence="7">
    <location>
        <begin position="25"/>
        <end position="49"/>
    </location>
</feature>
<reference evidence="9 10" key="1">
    <citation type="submission" date="2020-07" db="EMBL/GenBank/DDBJ databases">
        <authorList>
            <person name="Feng X."/>
        </authorList>
    </citation>
    <scope>NUCLEOTIDE SEQUENCE [LARGE SCALE GENOMIC DNA]</scope>
    <source>
        <strain evidence="9 10">JCM14086</strain>
    </source>
</reference>
<evidence type="ECO:0000256" key="4">
    <source>
        <dbReference type="ARBA" id="ARBA00022692"/>
    </source>
</evidence>
<comment type="caution">
    <text evidence="9">The sequence shown here is derived from an EMBL/GenBank/DDBJ whole genome shotgun (WGS) entry which is preliminary data.</text>
</comment>
<feature type="transmembrane region" description="Helical" evidence="7">
    <location>
        <begin position="84"/>
        <end position="101"/>
    </location>
</feature>
<comment type="similarity">
    <text evidence="7">Belongs to the binding-protein-dependent transport system permease family.</text>
</comment>
<dbReference type="Gene3D" id="1.10.3720.10">
    <property type="entry name" value="MetI-like"/>
    <property type="match status" value="1"/>
</dbReference>
<evidence type="ECO:0000256" key="3">
    <source>
        <dbReference type="ARBA" id="ARBA00022475"/>
    </source>
</evidence>
<dbReference type="PANTHER" id="PTHR30151">
    <property type="entry name" value="ALKANE SULFONATE ABC TRANSPORTER-RELATED, MEMBRANE SUBUNIT"/>
    <property type="match status" value="1"/>
</dbReference>
<dbReference type="Pfam" id="PF00528">
    <property type="entry name" value="BPD_transp_1"/>
    <property type="match status" value="1"/>
</dbReference>
<dbReference type="AlphaFoldDB" id="A0A7X1B186"/>
<dbReference type="GO" id="GO:0005886">
    <property type="term" value="C:plasma membrane"/>
    <property type="evidence" value="ECO:0007669"/>
    <property type="project" value="UniProtKB-SubCell"/>
</dbReference>
<evidence type="ECO:0000256" key="6">
    <source>
        <dbReference type="ARBA" id="ARBA00023136"/>
    </source>
</evidence>
<evidence type="ECO:0000256" key="5">
    <source>
        <dbReference type="ARBA" id="ARBA00022989"/>
    </source>
</evidence>